<name>A0ACC5UB80_9FLAO</name>
<reference evidence="1" key="1">
    <citation type="submission" date="2021-05" db="EMBL/GenBank/DDBJ databases">
        <title>Draft genomes of bacteria isolated from model marine particles.</title>
        <authorList>
            <person name="Datta M.S."/>
            <person name="Schwartzman J.A."/>
            <person name="Enke T.N."/>
            <person name="Saavedra J."/>
            <person name="Cermak N."/>
            <person name="Cordero O.X."/>
        </authorList>
    </citation>
    <scope>NUCLEOTIDE SEQUENCE</scope>
    <source>
        <strain evidence="1">I2M19</strain>
    </source>
</reference>
<keyword evidence="2" id="KW-1185">Reference proteome</keyword>
<proteinExistence type="predicted"/>
<comment type="caution">
    <text evidence="1">The sequence shown here is derived from an EMBL/GenBank/DDBJ whole genome shotgun (WGS) entry which is preliminary data.</text>
</comment>
<sequence>MKKLIYLLILTLGTTSCSSDDENINNTYAFIAEYSTKVTVGGVIGISDRTFKIGEKYTGVNQGNNVITLRIAEHSELNNDCPNSWCYQELLDVPSEFLKLIE</sequence>
<protein>
    <submittedName>
        <fullName evidence="1">Uncharacterized protein</fullName>
    </submittedName>
</protein>
<accession>A0ACC5UB80</accession>
<dbReference type="EMBL" id="JAHKPD010000018">
    <property type="protein sequence ID" value="MBU2951582.1"/>
    <property type="molecule type" value="Genomic_DNA"/>
</dbReference>
<organism evidence="1 2">
    <name type="scientific">Pseudotamlana agarivorans</name>
    <dbReference type="NCBI Taxonomy" id="481183"/>
    <lineage>
        <taxon>Bacteria</taxon>
        <taxon>Pseudomonadati</taxon>
        <taxon>Bacteroidota</taxon>
        <taxon>Flavobacteriia</taxon>
        <taxon>Flavobacteriales</taxon>
        <taxon>Flavobacteriaceae</taxon>
        <taxon>Pseudotamlana</taxon>
    </lineage>
</organism>
<dbReference type="Proteomes" id="UP001647509">
    <property type="component" value="Unassembled WGS sequence"/>
</dbReference>
<evidence type="ECO:0000313" key="2">
    <source>
        <dbReference type="Proteomes" id="UP001647509"/>
    </source>
</evidence>
<gene>
    <name evidence="1" type="ORF">KO493_12820</name>
</gene>
<evidence type="ECO:0000313" key="1">
    <source>
        <dbReference type="EMBL" id="MBU2951582.1"/>
    </source>
</evidence>